<dbReference type="EMBL" id="OZ034817">
    <property type="protein sequence ID" value="CAL1381559.1"/>
    <property type="molecule type" value="Genomic_DNA"/>
</dbReference>
<sequence length="99" mass="10594">MCSATSTTPSLPYLDPNNKHFSGFSPLAPLVSQQQQQQGVLPSPTSQLLFGLFEFAGGGGFEKNFPPALDLSRRQSPTMTTAFCLLPSPPQPPSARLCI</sequence>
<evidence type="ECO:0000313" key="2">
    <source>
        <dbReference type="Proteomes" id="UP001497516"/>
    </source>
</evidence>
<gene>
    <name evidence="1" type="ORF">LTRI10_LOCUS22932</name>
</gene>
<dbReference type="Proteomes" id="UP001497516">
    <property type="component" value="Chromosome 4"/>
</dbReference>
<proteinExistence type="predicted"/>
<organism evidence="1 2">
    <name type="scientific">Linum trigynum</name>
    <dbReference type="NCBI Taxonomy" id="586398"/>
    <lineage>
        <taxon>Eukaryota</taxon>
        <taxon>Viridiplantae</taxon>
        <taxon>Streptophyta</taxon>
        <taxon>Embryophyta</taxon>
        <taxon>Tracheophyta</taxon>
        <taxon>Spermatophyta</taxon>
        <taxon>Magnoliopsida</taxon>
        <taxon>eudicotyledons</taxon>
        <taxon>Gunneridae</taxon>
        <taxon>Pentapetalae</taxon>
        <taxon>rosids</taxon>
        <taxon>fabids</taxon>
        <taxon>Malpighiales</taxon>
        <taxon>Linaceae</taxon>
        <taxon>Linum</taxon>
    </lineage>
</organism>
<accession>A0AAV2E6S4</accession>
<evidence type="ECO:0000313" key="1">
    <source>
        <dbReference type="EMBL" id="CAL1381559.1"/>
    </source>
</evidence>
<reference evidence="1 2" key="1">
    <citation type="submission" date="2024-04" db="EMBL/GenBank/DDBJ databases">
        <authorList>
            <person name="Fracassetti M."/>
        </authorList>
    </citation>
    <scope>NUCLEOTIDE SEQUENCE [LARGE SCALE GENOMIC DNA]</scope>
</reference>
<name>A0AAV2E6S4_9ROSI</name>
<dbReference type="AlphaFoldDB" id="A0AAV2E6S4"/>
<protein>
    <submittedName>
        <fullName evidence="1">Uncharacterized protein</fullName>
    </submittedName>
</protein>
<keyword evidence="2" id="KW-1185">Reference proteome</keyword>